<keyword evidence="3" id="KW-1185">Reference proteome</keyword>
<dbReference type="AlphaFoldDB" id="A0A9P4PVY6"/>
<feature type="region of interest" description="Disordered" evidence="1">
    <location>
        <begin position="1"/>
        <end position="34"/>
    </location>
</feature>
<feature type="compositionally biased region" description="Polar residues" evidence="1">
    <location>
        <begin position="15"/>
        <end position="28"/>
    </location>
</feature>
<reference evidence="2" key="1">
    <citation type="journal article" date="2020" name="Stud. Mycol.">
        <title>101 Dothideomycetes genomes: a test case for predicting lifestyles and emergence of pathogens.</title>
        <authorList>
            <person name="Haridas S."/>
            <person name="Albert R."/>
            <person name="Binder M."/>
            <person name="Bloem J."/>
            <person name="Labutti K."/>
            <person name="Salamov A."/>
            <person name="Andreopoulos B."/>
            <person name="Baker S."/>
            <person name="Barry K."/>
            <person name="Bills G."/>
            <person name="Bluhm B."/>
            <person name="Cannon C."/>
            <person name="Castanera R."/>
            <person name="Culley D."/>
            <person name="Daum C."/>
            <person name="Ezra D."/>
            <person name="Gonzalez J."/>
            <person name="Henrissat B."/>
            <person name="Kuo A."/>
            <person name="Liang C."/>
            <person name="Lipzen A."/>
            <person name="Lutzoni F."/>
            <person name="Magnuson J."/>
            <person name="Mondo S."/>
            <person name="Nolan M."/>
            <person name="Ohm R."/>
            <person name="Pangilinan J."/>
            <person name="Park H.-J."/>
            <person name="Ramirez L."/>
            <person name="Alfaro M."/>
            <person name="Sun H."/>
            <person name="Tritt A."/>
            <person name="Yoshinaga Y."/>
            <person name="Zwiers L.-H."/>
            <person name="Turgeon B."/>
            <person name="Goodwin S."/>
            <person name="Spatafora J."/>
            <person name="Crous P."/>
            <person name="Grigoriev I."/>
        </authorList>
    </citation>
    <scope>NUCLEOTIDE SEQUENCE</scope>
    <source>
        <strain evidence="2">CBS 690.94</strain>
    </source>
</reference>
<dbReference type="Proteomes" id="UP000799764">
    <property type="component" value="Unassembled WGS sequence"/>
</dbReference>
<evidence type="ECO:0000313" key="3">
    <source>
        <dbReference type="Proteomes" id="UP000799764"/>
    </source>
</evidence>
<name>A0A9P4PVY6_9PLEO</name>
<proteinExistence type="predicted"/>
<organism evidence="2 3">
    <name type="scientific">Karstenula rhodostoma CBS 690.94</name>
    <dbReference type="NCBI Taxonomy" id="1392251"/>
    <lineage>
        <taxon>Eukaryota</taxon>
        <taxon>Fungi</taxon>
        <taxon>Dikarya</taxon>
        <taxon>Ascomycota</taxon>
        <taxon>Pezizomycotina</taxon>
        <taxon>Dothideomycetes</taxon>
        <taxon>Pleosporomycetidae</taxon>
        <taxon>Pleosporales</taxon>
        <taxon>Massarineae</taxon>
        <taxon>Didymosphaeriaceae</taxon>
        <taxon>Karstenula</taxon>
    </lineage>
</organism>
<evidence type="ECO:0000256" key="1">
    <source>
        <dbReference type="SAM" id="MobiDB-lite"/>
    </source>
</evidence>
<protein>
    <submittedName>
        <fullName evidence="2">Uncharacterized protein</fullName>
    </submittedName>
</protein>
<dbReference type="EMBL" id="MU001492">
    <property type="protein sequence ID" value="KAF2451227.1"/>
    <property type="molecule type" value="Genomic_DNA"/>
</dbReference>
<accession>A0A9P4PVY6</accession>
<comment type="caution">
    <text evidence="2">The sequence shown here is derived from an EMBL/GenBank/DDBJ whole genome shotgun (WGS) entry which is preliminary data.</text>
</comment>
<evidence type="ECO:0000313" key="2">
    <source>
        <dbReference type="EMBL" id="KAF2451227.1"/>
    </source>
</evidence>
<sequence length="89" mass="9590">MQITNSAPPPASPSTERTQAKKTISHPTQPVHPSIRTYICSHPPPSHRTPSEPLTYPSGVGAALRCDWRHVSTAVGPIRAEGGVIFSPW</sequence>
<gene>
    <name evidence="2" type="ORF">P171DRAFT_425755</name>
</gene>